<evidence type="ECO:0000256" key="1">
    <source>
        <dbReference type="SAM" id="SignalP"/>
    </source>
</evidence>
<sequence length="317" mass="36229">MKIFLSFCLSLFFVSSVPADSNKFQKAYEMEKVSTLFAIPIYESSLSSANSSKMQKASVSRLFYLYKKHNKIIEALLLGSKYSSIIPSKEKAWIWKSLTEIYKPLSYSDLTNVYVLAIKAKPDSFQDLLDHLHSAGQTKLFEFTYIILYKRKQYETLAKMFEQDPSLSSSPLYEGVVNIKLNPEKGKEYLNSVGMEADKDNPTKSDLLYLLGLYFRALGDYDASARYFRMSASFHWGERSKMETAKSLALGGNFSEVCQNYNFPPSPNEEVGQIFYLICTKKDKEFLKEIQPSLSSLGAREGGEFFQKVNSSLEKWQ</sequence>
<dbReference type="RefSeq" id="WP_135760642.1">
    <property type="nucleotide sequence ID" value="NZ_RQHW01000042.1"/>
</dbReference>
<name>A0A4R9M143_9LEPT</name>
<reference evidence="2" key="1">
    <citation type="journal article" date="2019" name="PLoS Negl. Trop. Dis.">
        <title>Revisiting the worldwide diversity of Leptospira species in the environment.</title>
        <authorList>
            <person name="Vincent A.T."/>
            <person name="Schiettekatte O."/>
            <person name="Bourhy P."/>
            <person name="Veyrier F.J."/>
            <person name="Picardeau M."/>
        </authorList>
    </citation>
    <scope>NUCLEOTIDE SEQUENCE [LARGE SCALE GENOMIC DNA]</scope>
    <source>
        <strain evidence="2">201300427</strain>
    </source>
</reference>
<feature type="chain" id="PRO_5020774013" description="Tetratricopeptide repeat protein" evidence="1">
    <location>
        <begin position="20"/>
        <end position="317"/>
    </location>
</feature>
<gene>
    <name evidence="2" type="ORF">EHS15_11120</name>
</gene>
<evidence type="ECO:0000313" key="2">
    <source>
        <dbReference type="EMBL" id="TGN18959.1"/>
    </source>
</evidence>
<dbReference type="OrthoDB" id="337896at2"/>
<keyword evidence="3" id="KW-1185">Reference proteome</keyword>
<dbReference type="AlphaFoldDB" id="A0A4R9M143"/>
<dbReference type="EMBL" id="RQHW01000042">
    <property type="protein sequence ID" value="TGN18959.1"/>
    <property type="molecule type" value="Genomic_DNA"/>
</dbReference>
<accession>A0A4R9M143</accession>
<keyword evidence="1" id="KW-0732">Signal</keyword>
<proteinExistence type="predicted"/>
<comment type="caution">
    <text evidence="2">The sequence shown here is derived from an EMBL/GenBank/DDBJ whole genome shotgun (WGS) entry which is preliminary data.</text>
</comment>
<dbReference type="Proteomes" id="UP000298058">
    <property type="component" value="Unassembled WGS sequence"/>
</dbReference>
<evidence type="ECO:0008006" key="4">
    <source>
        <dbReference type="Google" id="ProtNLM"/>
    </source>
</evidence>
<evidence type="ECO:0000313" key="3">
    <source>
        <dbReference type="Proteomes" id="UP000298058"/>
    </source>
</evidence>
<organism evidence="2 3">
    <name type="scientific">Leptospira idonii</name>
    <dbReference type="NCBI Taxonomy" id="1193500"/>
    <lineage>
        <taxon>Bacteria</taxon>
        <taxon>Pseudomonadati</taxon>
        <taxon>Spirochaetota</taxon>
        <taxon>Spirochaetia</taxon>
        <taxon>Leptospirales</taxon>
        <taxon>Leptospiraceae</taxon>
        <taxon>Leptospira</taxon>
    </lineage>
</organism>
<protein>
    <recommendedName>
        <fullName evidence="4">Tetratricopeptide repeat protein</fullName>
    </recommendedName>
</protein>
<feature type="signal peptide" evidence="1">
    <location>
        <begin position="1"/>
        <end position="19"/>
    </location>
</feature>